<evidence type="ECO:0000313" key="3">
    <source>
        <dbReference type="EMBL" id="MSE08931.1"/>
    </source>
</evidence>
<evidence type="ECO:0000313" key="4">
    <source>
        <dbReference type="Proteomes" id="UP000467635"/>
    </source>
</evidence>
<dbReference type="InterPro" id="IPR046350">
    <property type="entry name" value="Cystatin_sf"/>
</dbReference>
<gene>
    <name evidence="3" type="ORF">GKC33_09585</name>
</gene>
<dbReference type="Proteomes" id="UP000467635">
    <property type="component" value="Unassembled WGS sequence"/>
</dbReference>
<evidence type="ECO:0000256" key="1">
    <source>
        <dbReference type="SAM" id="Phobius"/>
    </source>
</evidence>
<keyword evidence="1" id="KW-0472">Membrane</keyword>
<protein>
    <recommendedName>
        <fullName evidence="2">Cell wall elongation regulator TseB-like domain-containing protein</fullName>
    </recommendedName>
</protein>
<organism evidence="3 4">
    <name type="scientific">Ligilactobacillus salivarius</name>
    <dbReference type="NCBI Taxonomy" id="1624"/>
    <lineage>
        <taxon>Bacteria</taxon>
        <taxon>Bacillati</taxon>
        <taxon>Bacillota</taxon>
        <taxon>Bacilli</taxon>
        <taxon>Lactobacillales</taxon>
        <taxon>Lactobacillaceae</taxon>
        <taxon>Ligilactobacillus</taxon>
    </lineage>
</organism>
<keyword evidence="1" id="KW-1133">Transmembrane helix</keyword>
<feature type="domain" description="Cell wall elongation regulator TseB-like" evidence="2">
    <location>
        <begin position="46"/>
        <end position="88"/>
    </location>
</feature>
<sequence length="111" mass="13019">MRKLRRKHDSRVNKKFYFWSTITIIVLLIILGYAKAQSPQVQAKKEAYLVAKKYGNVRKAEDFYVFNRKQTYYTIYGTNKRGQEVYVITSQNGKKVNIYAQDKGISVNKAK</sequence>
<dbReference type="AlphaFoldDB" id="A0A7X2MGB8"/>
<comment type="caution">
    <text evidence="3">The sequence shown here is derived from an EMBL/GenBank/DDBJ whole genome shotgun (WGS) entry which is preliminary data.</text>
</comment>
<name>A0A7X2MGB8_9LACO</name>
<dbReference type="EMBL" id="WKKX01000515">
    <property type="protein sequence ID" value="MSE08931.1"/>
    <property type="molecule type" value="Genomic_DNA"/>
</dbReference>
<proteinExistence type="predicted"/>
<accession>A0A7X2MGB8</accession>
<dbReference type="Gene3D" id="3.10.450.40">
    <property type="match status" value="1"/>
</dbReference>
<evidence type="ECO:0000259" key="2">
    <source>
        <dbReference type="Pfam" id="PF17881"/>
    </source>
</evidence>
<reference evidence="3 4" key="1">
    <citation type="submission" date="2019-11" db="EMBL/GenBank/DDBJ databases">
        <title>Draft Genome Sequence of Plant Growth-Promoting Rhizosphere-Associated Bacteria.</title>
        <authorList>
            <person name="Vasilyev I.Y."/>
            <person name="Radchenko V."/>
            <person name="Ilnitskaya E.V."/>
        </authorList>
    </citation>
    <scope>NUCLEOTIDE SEQUENCE [LARGE SCALE GENOMIC DNA]</scope>
    <source>
        <strain evidence="3 4">VRA_01-1sq_f</strain>
    </source>
</reference>
<feature type="transmembrane region" description="Helical" evidence="1">
    <location>
        <begin position="16"/>
        <end position="34"/>
    </location>
</feature>
<dbReference type="Pfam" id="PF17881">
    <property type="entry name" value="TseB"/>
    <property type="match status" value="1"/>
</dbReference>
<dbReference type="InterPro" id="IPR041401">
    <property type="entry name" value="TseB-like_dom"/>
</dbReference>
<dbReference type="SUPFAM" id="SSF54403">
    <property type="entry name" value="Cystatin/monellin"/>
    <property type="match status" value="1"/>
</dbReference>
<feature type="non-terminal residue" evidence="3">
    <location>
        <position position="111"/>
    </location>
</feature>
<keyword evidence="1" id="KW-0812">Transmembrane</keyword>